<reference evidence="2 3" key="1">
    <citation type="submission" date="2016-10" db="EMBL/GenBank/DDBJ databases">
        <authorList>
            <person name="de Groot N.N."/>
        </authorList>
    </citation>
    <scope>NUCLEOTIDE SEQUENCE [LARGE SCALE GENOMIC DNA]</scope>
    <source>
        <strain evidence="2 3">DSM 15345</strain>
    </source>
</reference>
<dbReference type="InterPro" id="IPR001584">
    <property type="entry name" value="Integrase_cat-core"/>
</dbReference>
<dbReference type="Proteomes" id="UP000198703">
    <property type="component" value="Unassembled WGS sequence"/>
</dbReference>
<dbReference type="Gene3D" id="3.30.420.10">
    <property type="entry name" value="Ribonuclease H-like superfamily/Ribonuclease H"/>
    <property type="match status" value="1"/>
</dbReference>
<organism evidence="2 3">
    <name type="scientific">Rubrimonas cliftonensis</name>
    <dbReference type="NCBI Taxonomy" id="89524"/>
    <lineage>
        <taxon>Bacteria</taxon>
        <taxon>Pseudomonadati</taxon>
        <taxon>Pseudomonadota</taxon>
        <taxon>Alphaproteobacteria</taxon>
        <taxon>Rhodobacterales</taxon>
        <taxon>Paracoccaceae</taxon>
        <taxon>Rubrimonas</taxon>
    </lineage>
</organism>
<evidence type="ECO:0000313" key="2">
    <source>
        <dbReference type="EMBL" id="SEB04517.1"/>
    </source>
</evidence>
<dbReference type="InterPro" id="IPR036397">
    <property type="entry name" value="RNaseH_sf"/>
</dbReference>
<keyword evidence="3" id="KW-1185">Reference proteome</keyword>
<dbReference type="PANTHER" id="PTHR46889">
    <property type="entry name" value="TRANSPOSASE INSF FOR INSERTION SEQUENCE IS3B-RELATED"/>
    <property type="match status" value="1"/>
</dbReference>
<accession>A0A1H4G528</accession>
<evidence type="ECO:0000313" key="3">
    <source>
        <dbReference type="Proteomes" id="UP000198703"/>
    </source>
</evidence>
<name>A0A1H4G528_9RHOB</name>
<proteinExistence type="predicted"/>
<protein>
    <submittedName>
        <fullName evidence="2">Integrase core domain-containing protein</fullName>
    </submittedName>
</protein>
<dbReference type="OrthoDB" id="9803878at2"/>
<sequence length="120" mass="13592">DIALEALAMAVERQRPAPGLIHHRRACARGVQYAADEYRKALAAACITPSMSRKGNCLDNAPMESFFHTLKVERIHHRVYATRAEARRDLFAYIEGFYNSRRLHSGIGYRSPADMERMAA</sequence>
<dbReference type="InterPro" id="IPR050900">
    <property type="entry name" value="Transposase_IS3/IS150/IS904"/>
</dbReference>
<feature type="domain" description="Integrase catalytic" evidence="1">
    <location>
        <begin position="46"/>
        <end position="112"/>
    </location>
</feature>
<dbReference type="PANTHER" id="PTHR46889:SF4">
    <property type="entry name" value="TRANSPOSASE INSO FOR INSERTION SEQUENCE ELEMENT IS911B-RELATED"/>
    <property type="match status" value="1"/>
</dbReference>
<dbReference type="RefSeq" id="WP_139284191.1">
    <property type="nucleotide sequence ID" value="NZ_FNQM01000037.1"/>
</dbReference>
<feature type="non-terminal residue" evidence="2">
    <location>
        <position position="1"/>
    </location>
</feature>
<dbReference type="AlphaFoldDB" id="A0A1H4G528"/>
<evidence type="ECO:0000259" key="1">
    <source>
        <dbReference type="Pfam" id="PF13683"/>
    </source>
</evidence>
<dbReference type="Pfam" id="PF13683">
    <property type="entry name" value="rve_3"/>
    <property type="match status" value="1"/>
</dbReference>
<dbReference type="SUPFAM" id="SSF53098">
    <property type="entry name" value="Ribonuclease H-like"/>
    <property type="match status" value="1"/>
</dbReference>
<dbReference type="EMBL" id="FNQM01000037">
    <property type="protein sequence ID" value="SEB04517.1"/>
    <property type="molecule type" value="Genomic_DNA"/>
</dbReference>
<dbReference type="GO" id="GO:0003676">
    <property type="term" value="F:nucleic acid binding"/>
    <property type="evidence" value="ECO:0007669"/>
    <property type="project" value="InterPro"/>
</dbReference>
<dbReference type="GO" id="GO:0015074">
    <property type="term" value="P:DNA integration"/>
    <property type="evidence" value="ECO:0007669"/>
    <property type="project" value="InterPro"/>
</dbReference>
<dbReference type="InterPro" id="IPR012337">
    <property type="entry name" value="RNaseH-like_sf"/>
</dbReference>
<gene>
    <name evidence="2" type="ORF">SAMN05444370_13713</name>
</gene>